<dbReference type="EMBL" id="JACHJU010000001">
    <property type="protein sequence ID" value="MBB4938937.1"/>
    <property type="molecule type" value="Genomic_DNA"/>
</dbReference>
<evidence type="ECO:0000313" key="1">
    <source>
        <dbReference type="EMBL" id="MBB4938937.1"/>
    </source>
</evidence>
<comment type="caution">
    <text evidence="1">The sequence shown here is derived from an EMBL/GenBank/DDBJ whole genome shotgun (WGS) entry which is preliminary data.</text>
</comment>
<gene>
    <name evidence="1" type="ORF">FHR32_003242</name>
</gene>
<dbReference type="AlphaFoldDB" id="A0A7W7W919"/>
<reference evidence="1 2" key="1">
    <citation type="submission" date="2020-08" db="EMBL/GenBank/DDBJ databases">
        <title>Sequencing the genomes of 1000 actinobacteria strains.</title>
        <authorList>
            <person name="Klenk H.-P."/>
        </authorList>
    </citation>
    <scope>NUCLEOTIDE SEQUENCE [LARGE SCALE GENOMIC DNA]</scope>
    <source>
        <strain evidence="1 2">DSM 43023</strain>
    </source>
</reference>
<sequence length="38" mass="4192">MIGSDEMVQATVARLLDAGVPHEYIHFDEFTTGEGKEP</sequence>
<name>A0A7W7W919_9ACTN</name>
<accession>A0A7W7W919</accession>
<proteinExistence type="predicted"/>
<dbReference type="InterPro" id="IPR039261">
    <property type="entry name" value="FNR_nucleotide-bd"/>
</dbReference>
<evidence type="ECO:0000313" key="2">
    <source>
        <dbReference type="Proteomes" id="UP000534286"/>
    </source>
</evidence>
<dbReference type="SUPFAM" id="SSF52343">
    <property type="entry name" value="Ferredoxin reductase-like, C-terminal NADP-linked domain"/>
    <property type="match status" value="1"/>
</dbReference>
<keyword evidence="2" id="KW-1185">Reference proteome</keyword>
<organism evidence="1 2">
    <name type="scientific">Streptosporangium album</name>
    <dbReference type="NCBI Taxonomy" id="47479"/>
    <lineage>
        <taxon>Bacteria</taxon>
        <taxon>Bacillati</taxon>
        <taxon>Actinomycetota</taxon>
        <taxon>Actinomycetes</taxon>
        <taxon>Streptosporangiales</taxon>
        <taxon>Streptosporangiaceae</taxon>
        <taxon>Streptosporangium</taxon>
    </lineage>
</organism>
<dbReference type="Proteomes" id="UP000534286">
    <property type="component" value="Unassembled WGS sequence"/>
</dbReference>
<protein>
    <submittedName>
        <fullName evidence="1">Ferredoxin-NADP reductase</fullName>
    </submittedName>
</protein>